<dbReference type="EMBL" id="ML995481">
    <property type="protein sequence ID" value="KAF2143740.1"/>
    <property type="molecule type" value="Genomic_DNA"/>
</dbReference>
<feature type="region of interest" description="Disordered" evidence="2">
    <location>
        <begin position="50"/>
        <end position="136"/>
    </location>
</feature>
<accession>A0A6A6BHY2</accession>
<protein>
    <submittedName>
        <fullName evidence="3">Uncharacterized protein</fullName>
    </submittedName>
</protein>
<keyword evidence="1" id="KW-0175">Coiled coil</keyword>
<organism evidence="3 4">
    <name type="scientific">Aplosporella prunicola CBS 121167</name>
    <dbReference type="NCBI Taxonomy" id="1176127"/>
    <lineage>
        <taxon>Eukaryota</taxon>
        <taxon>Fungi</taxon>
        <taxon>Dikarya</taxon>
        <taxon>Ascomycota</taxon>
        <taxon>Pezizomycotina</taxon>
        <taxon>Dothideomycetes</taxon>
        <taxon>Dothideomycetes incertae sedis</taxon>
        <taxon>Botryosphaeriales</taxon>
        <taxon>Aplosporellaceae</taxon>
        <taxon>Aplosporella</taxon>
    </lineage>
</organism>
<evidence type="ECO:0000313" key="3">
    <source>
        <dbReference type="EMBL" id="KAF2143740.1"/>
    </source>
</evidence>
<keyword evidence="4" id="KW-1185">Reference proteome</keyword>
<feature type="compositionally biased region" description="Acidic residues" evidence="2">
    <location>
        <begin position="81"/>
        <end position="95"/>
    </location>
</feature>
<sequence length="266" mass="30435">MVTGPGNTKVTAFKYHFSNRGRLTKRSPLSGYSAHEVGIDPHIWRYVQGEEQAARKQSVSGPPASARQCDSISSGLFTLPDLDDDDDDDDDDDPEEPQHKYDDEDESDRDYVYSEASGVDEPPPKRKKTAAQSDRTQLRAIKEELAAVRKRKDEYKERCKQLEDACERKCQLATDQADRIDTLKETCSRLKLERRQLRTENTRLRNDHEALQQQTGDQGQLAEDLHRMTQSFDFAKGRYAELHYFATNAGVNVPDYMLTAYPPWSN</sequence>
<gene>
    <name evidence="3" type="ORF">K452DRAFT_357365</name>
</gene>
<name>A0A6A6BHY2_9PEZI</name>
<proteinExistence type="predicted"/>
<reference evidence="3" key="1">
    <citation type="journal article" date="2020" name="Stud. Mycol.">
        <title>101 Dothideomycetes genomes: a test case for predicting lifestyles and emergence of pathogens.</title>
        <authorList>
            <person name="Haridas S."/>
            <person name="Albert R."/>
            <person name="Binder M."/>
            <person name="Bloem J."/>
            <person name="Labutti K."/>
            <person name="Salamov A."/>
            <person name="Andreopoulos B."/>
            <person name="Baker S."/>
            <person name="Barry K."/>
            <person name="Bills G."/>
            <person name="Bluhm B."/>
            <person name="Cannon C."/>
            <person name="Castanera R."/>
            <person name="Culley D."/>
            <person name="Daum C."/>
            <person name="Ezra D."/>
            <person name="Gonzalez J."/>
            <person name="Henrissat B."/>
            <person name="Kuo A."/>
            <person name="Liang C."/>
            <person name="Lipzen A."/>
            <person name="Lutzoni F."/>
            <person name="Magnuson J."/>
            <person name="Mondo S."/>
            <person name="Nolan M."/>
            <person name="Ohm R."/>
            <person name="Pangilinan J."/>
            <person name="Park H.-J."/>
            <person name="Ramirez L."/>
            <person name="Alfaro M."/>
            <person name="Sun H."/>
            <person name="Tritt A."/>
            <person name="Yoshinaga Y."/>
            <person name="Zwiers L.-H."/>
            <person name="Turgeon B."/>
            <person name="Goodwin S."/>
            <person name="Spatafora J."/>
            <person name="Crous P."/>
            <person name="Grigoriev I."/>
        </authorList>
    </citation>
    <scope>NUCLEOTIDE SEQUENCE</scope>
    <source>
        <strain evidence="3">CBS 121167</strain>
    </source>
</reference>
<dbReference type="AlphaFoldDB" id="A0A6A6BHY2"/>
<dbReference type="GeneID" id="54303618"/>
<dbReference type="RefSeq" id="XP_033399452.1">
    <property type="nucleotide sequence ID" value="XM_033546112.1"/>
</dbReference>
<feature type="coiled-coil region" evidence="1">
    <location>
        <begin position="138"/>
        <end position="214"/>
    </location>
</feature>
<evidence type="ECO:0000256" key="2">
    <source>
        <dbReference type="SAM" id="MobiDB-lite"/>
    </source>
</evidence>
<evidence type="ECO:0000313" key="4">
    <source>
        <dbReference type="Proteomes" id="UP000799438"/>
    </source>
</evidence>
<evidence type="ECO:0000256" key="1">
    <source>
        <dbReference type="SAM" id="Coils"/>
    </source>
</evidence>
<dbReference type="Proteomes" id="UP000799438">
    <property type="component" value="Unassembled WGS sequence"/>
</dbReference>